<dbReference type="FunFam" id="1.10.3720.10:FF:000006">
    <property type="entry name" value="Glutamate/aspartate ABC transporter, permease protein GltK"/>
    <property type="match status" value="1"/>
</dbReference>
<dbReference type="CDD" id="cd06261">
    <property type="entry name" value="TM_PBP2"/>
    <property type="match status" value="1"/>
</dbReference>
<dbReference type="Gene3D" id="1.10.3720.10">
    <property type="entry name" value="MetI-like"/>
    <property type="match status" value="1"/>
</dbReference>
<feature type="transmembrane region" description="Helical" evidence="17">
    <location>
        <begin position="84"/>
        <end position="104"/>
    </location>
</feature>
<evidence type="ECO:0000259" key="18">
    <source>
        <dbReference type="PROSITE" id="PS50893"/>
    </source>
</evidence>
<dbReference type="InterPro" id="IPR050086">
    <property type="entry name" value="MetN_ABC_transporter-like"/>
</dbReference>
<evidence type="ECO:0000256" key="15">
    <source>
        <dbReference type="ARBA" id="ARBA00062718"/>
    </source>
</evidence>
<sequence length="567" mass="61744">MQAYTTWAGVVAFAAAIAVALGWRANWVPAPLMEVLSYVSSGFLLDGALTALEIAALAMIGGILLGLLLALMRLSSMAPIRGTAWLYIWFIRGTPLILQLVFLYDALPLFGIKLDSFTTAVVGFTLNEAAFSAEIIRGGILSVDRKQSLAAASFGMSAFLTLRRIILPQAMRAILPGMANQTISMIKGTSIASVIFVNELTFRSQQIVGQNFKFFTVFAAAGIIYLIMTSVVAMAQFYLERHYNPEAAGKSRAGVPPAIAAVDNGVAGIPGESGTAWMDRLQGDPADRSPGDEPFVVCRNVQKSYGDKEILRGIDLTVRRGEVVVLMGPSGSGKSTLLRLVNHLETLDWGEITVDGKYVGYKKVIGDGLKPIRNVAKARADARIGMVFQHFNLFDHLTALENIIEAPVHVYGEETEKMRALARNLLRAVGLTSHADHFPHRLSGGQQQRVAIARALAISPRLMLFDEPTSALDPELVGEVLAVIRRLAEAGMTMIVVTHEVRFAREVADRVIFMDEGLIVEQGPPEVVLDHPKHERTQRFLRMVEQADDLMTAPLAQPAEAPRSFGK</sequence>
<feature type="transmembrane region" description="Helical" evidence="17">
    <location>
        <begin position="116"/>
        <end position="136"/>
    </location>
</feature>
<dbReference type="Proteomes" id="UP000243904">
    <property type="component" value="Chromosome I"/>
</dbReference>
<dbReference type="GO" id="GO:0006865">
    <property type="term" value="P:amino acid transport"/>
    <property type="evidence" value="ECO:0007669"/>
    <property type="project" value="UniProtKB-KW"/>
</dbReference>
<evidence type="ECO:0000256" key="16">
    <source>
        <dbReference type="ARBA" id="ARBA00073645"/>
    </source>
</evidence>
<keyword evidence="11 17" id="KW-1133">Transmembrane helix</keyword>
<reference evidence="21" key="1">
    <citation type="submission" date="2016-10" db="EMBL/GenBank/DDBJ databases">
        <authorList>
            <person name="Varghese N."/>
            <person name="Submissions S."/>
        </authorList>
    </citation>
    <scope>NUCLEOTIDE SEQUENCE [LARGE SCALE GENOMIC DNA]</scope>
    <source>
        <strain evidence="21">GAS369</strain>
    </source>
</reference>
<dbReference type="InterPro" id="IPR027417">
    <property type="entry name" value="P-loop_NTPase"/>
</dbReference>
<keyword evidence="5 17" id="KW-0813">Transport</keyword>
<gene>
    <name evidence="20" type="ORF">SAMN05444158_3923</name>
</gene>
<keyword evidence="7 17" id="KW-0812">Transmembrane</keyword>
<evidence type="ECO:0000313" key="21">
    <source>
        <dbReference type="Proteomes" id="UP000243904"/>
    </source>
</evidence>
<feature type="transmembrane region" description="Helical" evidence="17">
    <location>
        <begin position="148"/>
        <end position="166"/>
    </location>
</feature>
<dbReference type="GO" id="GO:0043190">
    <property type="term" value="C:ATP-binding cassette (ABC) transporter complex"/>
    <property type="evidence" value="ECO:0007669"/>
    <property type="project" value="InterPro"/>
</dbReference>
<dbReference type="PANTHER" id="PTHR43166:SF35">
    <property type="entry name" value="L-CYSTINE IMPORT ATP-BINDING PROTEIN TCYN"/>
    <property type="match status" value="1"/>
</dbReference>
<dbReference type="GO" id="GO:0005524">
    <property type="term" value="F:ATP binding"/>
    <property type="evidence" value="ECO:0007669"/>
    <property type="project" value="UniProtKB-KW"/>
</dbReference>
<dbReference type="SMART" id="SM00382">
    <property type="entry name" value="AAA"/>
    <property type="match status" value="1"/>
</dbReference>
<dbReference type="CDD" id="cd03262">
    <property type="entry name" value="ABC_HisP_GlnQ"/>
    <property type="match status" value="1"/>
</dbReference>
<evidence type="ECO:0000256" key="2">
    <source>
        <dbReference type="ARBA" id="ARBA00004429"/>
    </source>
</evidence>
<evidence type="ECO:0000256" key="13">
    <source>
        <dbReference type="ARBA" id="ARBA00024722"/>
    </source>
</evidence>
<feature type="transmembrane region" description="Helical" evidence="17">
    <location>
        <begin position="214"/>
        <end position="239"/>
    </location>
</feature>
<keyword evidence="21" id="KW-1185">Reference proteome</keyword>
<dbReference type="SUPFAM" id="SSF161098">
    <property type="entry name" value="MetI-like"/>
    <property type="match status" value="1"/>
</dbReference>
<dbReference type="InterPro" id="IPR017871">
    <property type="entry name" value="ABC_transporter-like_CS"/>
</dbReference>
<organism evidence="20 21">
    <name type="scientific">Bradyrhizobium canariense</name>
    <dbReference type="NCBI Taxonomy" id="255045"/>
    <lineage>
        <taxon>Bacteria</taxon>
        <taxon>Pseudomonadati</taxon>
        <taxon>Pseudomonadota</taxon>
        <taxon>Alphaproteobacteria</taxon>
        <taxon>Hyphomicrobiales</taxon>
        <taxon>Nitrobacteraceae</taxon>
        <taxon>Bradyrhizobium</taxon>
    </lineage>
</organism>
<comment type="function">
    <text evidence="14">Part of the ABC transporter complex GltIJKL involved in glutamate and aspartate uptake. Probably responsible for the translocation of the substrate across the membrane.</text>
</comment>
<evidence type="ECO:0000256" key="4">
    <source>
        <dbReference type="ARBA" id="ARBA00010072"/>
    </source>
</evidence>
<dbReference type="InterPro" id="IPR010065">
    <property type="entry name" value="AA_ABC_transptr_permease_3TM"/>
</dbReference>
<comment type="subcellular location">
    <subcellularLocation>
        <location evidence="2">Cell inner membrane</location>
        <topology evidence="2">Multi-pass membrane protein</topology>
    </subcellularLocation>
    <subcellularLocation>
        <location evidence="17">Cell membrane</location>
        <topology evidence="17">Multi-pass membrane protein</topology>
    </subcellularLocation>
    <subcellularLocation>
        <location evidence="1">Cell membrane</location>
        <topology evidence="1">Peripheral membrane protein</topology>
    </subcellularLocation>
</comment>
<protein>
    <recommendedName>
        <fullName evidence="16">Glutamate/aspartate import permease protein GltK</fullName>
    </recommendedName>
</protein>
<dbReference type="PROSITE" id="PS50928">
    <property type="entry name" value="ABC_TM1"/>
    <property type="match status" value="1"/>
</dbReference>
<dbReference type="Pfam" id="PF00005">
    <property type="entry name" value="ABC_tran"/>
    <property type="match status" value="1"/>
</dbReference>
<evidence type="ECO:0000256" key="6">
    <source>
        <dbReference type="ARBA" id="ARBA00022475"/>
    </source>
</evidence>
<evidence type="ECO:0000256" key="10">
    <source>
        <dbReference type="ARBA" id="ARBA00022970"/>
    </source>
</evidence>
<evidence type="ECO:0000256" key="17">
    <source>
        <dbReference type="RuleBase" id="RU363032"/>
    </source>
</evidence>
<dbReference type="AlphaFoldDB" id="A0A1H1WPN5"/>
<dbReference type="InterPro" id="IPR003439">
    <property type="entry name" value="ABC_transporter-like_ATP-bd"/>
</dbReference>
<feature type="domain" description="ABC transporter" evidence="18">
    <location>
        <begin position="296"/>
        <end position="541"/>
    </location>
</feature>
<comment type="similarity">
    <text evidence="4">Belongs to the binding-protein-dependent transport system permease family. HisMQ subfamily.</text>
</comment>
<evidence type="ECO:0000256" key="5">
    <source>
        <dbReference type="ARBA" id="ARBA00022448"/>
    </source>
</evidence>
<dbReference type="Gene3D" id="3.40.50.300">
    <property type="entry name" value="P-loop containing nucleotide triphosphate hydrolases"/>
    <property type="match status" value="1"/>
</dbReference>
<dbReference type="EMBL" id="LT629750">
    <property type="protein sequence ID" value="SDS98326.1"/>
    <property type="molecule type" value="Genomic_DNA"/>
</dbReference>
<keyword evidence="6" id="KW-1003">Cell membrane</keyword>
<evidence type="ECO:0000256" key="7">
    <source>
        <dbReference type="ARBA" id="ARBA00022692"/>
    </source>
</evidence>
<evidence type="ECO:0000259" key="19">
    <source>
        <dbReference type="PROSITE" id="PS50928"/>
    </source>
</evidence>
<keyword evidence="10" id="KW-0029">Amino-acid transport</keyword>
<evidence type="ECO:0000256" key="3">
    <source>
        <dbReference type="ARBA" id="ARBA00005417"/>
    </source>
</evidence>
<feature type="transmembrane region" description="Helical" evidence="17">
    <location>
        <begin position="48"/>
        <end position="72"/>
    </location>
</feature>
<proteinExistence type="inferred from homology"/>
<evidence type="ECO:0000256" key="8">
    <source>
        <dbReference type="ARBA" id="ARBA00022741"/>
    </source>
</evidence>
<feature type="transmembrane region" description="Helical" evidence="17">
    <location>
        <begin position="178"/>
        <end position="202"/>
    </location>
</feature>
<dbReference type="PROSITE" id="PS50893">
    <property type="entry name" value="ABC_TRANSPORTER_2"/>
    <property type="match status" value="1"/>
</dbReference>
<comment type="similarity">
    <text evidence="3">Belongs to the ABC transporter superfamily.</text>
</comment>
<dbReference type="FunFam" id="3.40.50.300:FF:000020">
    <property type="entry name" value="Amino acid ABC transporter ATP-binding component"/>
    <property type="match status" value="1"/>
</dbReference>
<evidence type="ECO:0000313" key="20">
    <source>
        <dbReference type="EMBL" id="SDS98326.1"/>
    </source>
</evidence>
<evidence type="ECO:0000256" key="11">
    <source>
        <dbReference type="ARBA" id="ARBA00022989"/>
    </source>
</evidence>
<evidence type="ECO:0000256" key="12">
    <source>
        <dbReference type="ARBA" id="ARBA00023136"/>
    </source>
</evidence>
<evidence type="ECO:0000256" key="9">
    <source>
        <dbReference type="ARBA" id="ARBA00022840"/>
    </source>
</evidence>
<keyword evidence="12 17" id="KW-0472">Membrane</keyword>
<keyword evidence="9" id="KW-0067">ATP-binding</keyword>
<dbReference type="InterPro" id="IPR003593">
    <property type="entry name" value="AAA+_ATPase"/>
</dbReference>
<comment type="function">
    <text evidence="13">Involved in beta-(1--&gt;2)glucan export. Transmembrane domains (TMD) form a pore in the inner membrane and the ATP-binding domain (NBD) is responsible for energy generation.</text>
</comment>
<evidence type="ECO:0000256" key="14">
    <source>
        <dbReference type="ARBA" id="ARBA00060298"/>
    </source>
</evidence>
<dbReference type="SUPFAM" id="SSF52540">
    <property type="entry name" value="P-loop containing nucleoside triphosphate hydrolases"/>
    <property type="match status" value="1"/>
</dbReference>
<dbReference type="Pfam" id="PF00528">
    <property type="entry name" value="BPD_transp_1"/>
    <property type="match status" value="1"/>
</dbReference>
<comment type="subunit">
    <text evidence="15">The complex is composed of two ATP-binding proteins (GltL), two transmembrane proteins (GltJ and GltK) and a solute-binding protein (GltI).</text>
</comment>
<dbReference type="GO" id="GO:0022857">
    <property type="term" value="F:transmembrane transporter activity"/>
    <property type="evidence" value="ECO:0007669"/>
    <property type="project" value="InterPro"/>
</dbReference>
<accession>A0A1H1WPN5</accession>
<dbReference type="GO" id="GO:0016887">
    <property type="term" value="F:ATP hydrolysis activity"/>
    <property type="evidence" value="ECO:0007669"/>
    <property type="project" value="InterPro"/>
</dbReference>
<evidence type="ECO:0000256" key="1">
    <source>
        <dbReference type="ARBA" id="ARBA00004202"/>
    </source>
</evidence>
<dbReference type="InterPro" id="IPR035906">
    <property type="entry name" value="MetI-like_sf"/>
</dbReference>
<dbReference type="PANTHER" id="PTHR43166">
    <property type="entry name" value="AMINO ACID IMPORT ATP-BINDING PROTEIN"/>
    <property type="match status" value="1"/>
</dbReference>
<name>A0A1H1WPN5_9BRAD</name>
<dbReference type="InterPro" id="IPR000515">
    <property type="entry name" value="MetI-like"/>
</dbReference>
<feature type="domain" description="ABC transmembrane type-1" evidence="19">
    <location>
        <begin position="48"/>
        <end position="236"/>
    </location>
</feature>
<dbReference type="PROSITE" id="PS00211">
    <property type="entry name" value="ABC_TRANSPORTER_1"/>
    <property type="match status" value="1"/>
</dbReference>
<keyword evidence="8" id="KW-0547">Nucleotide-binding</keyword>
<dbReference type="NCBIfam" id="TIGR01726">
    <property type="entry name" value="HEQRo_perm_3TM"/>
    <property type="match status" value="1"/>
</dbReference>